<reference evidence="5 6" key="1">
    <citation type="journal article" date="2018" name="Gigascience">
        <title>Genomes of trombidid mites reveal novel predicted allergens and laterally-transferred genes associated with secondary metabolism.</title>
        <authorList>
            <person name="Dong X."/>
            <person name="Chaisiri K."/>
            <person name="Xia D."/>
            <person name="Armstrong S.D."/>
            <person name="Fang Y."/>
            <person name="Donnelly M.J."/>
            <person name="Kadowaki T."/>
            <person name="McGarry J.W."/>
            <person name="Darby A.C."/>
            <person name="Makepeace B.L."/>
        </authorList>
    </citation>
    <scope>NUCLEOTIDE SEQUENCE [LARGE SCALE GENOMIC DNA]</scope>
    <source>
        <strain evidence="5">UoL-UT</strain>
    </source>
</reference>
<evidence type="ECO:0000313" key="6">
    <source>
        <dbReference type="Proteomes" id="UP000288716"/>
    </source>
</evidence>
<keyword evidence="4" id="KW-0732">Signal</keyword>
<comment type="caution">
    <text evidence="5">The sequence shown here is derived from an EMBL/GenBank/DDBJ whole genome shotgun (WGS) entry which is preliminary data.</text>
</comment>
<evidence type="ECO:0000256" key="2">
    <source>
        <dbReference type="SAM" id="MobiDB-lite"/>
    </source>
</evidence>
<dbReference type="InterPro" id="IPR018487">
    <property type="entry name" value="Hemopexin-like_repeat"/>
</dbReference>
<organism evidence="5 6">
    <name type="scientific">Leptotrombidium deliense</name>
    <dbReference type="NCBI Taxonomy" id="299467"/>
    <lineage>
        <taxon>Eukaryota</taxon>
        <taxon>Metazoa</taxon>
        <taxon>Ecdysozoa</taxon>
        <taxon>Arthropoda</taxon>
        <taxon>Chelicerata</taxon>
        <taxon>Arachnida</taxon>
        <taxon>Acari</taxon>
        <taxon>Acariformes</taxon>
        <taxon>Trombidiformes</taxon>
        <taxon>Prostigmata</taxon>
        <taxon>Anystina</taxon>
        <taxon>Parasitengona</taxon>
        <taxon>Trombiculoidea</taxon>
        <taxon>Trombiculidae</taxon>
        <taxon>Leptotrombidium</taxon>
    </lineage>
</organism>
<name>A0A443SA50_9ACAR</name>
<dbReference type="SUPFAM" id="SSF50923">
    <property type="entry name" value="Hemopexin-like domain"/>
    <property type="match status" value="1"/>
</dbReference>
<keyword evidence="6" id="KW-1185">Reference proteome</keyword>
<keyword evidence="3" id="KW-1133">Transmembrane helix</keyword>
<keyword evidence="3" id="KW-0472">Membrane</keyword>
<sequence>MVANILLFLSYLIRTSTSQKFDVCESPRIDAMIWTHKHNKVILFVDRYFWEYDTMNRKLSKQSFITRYWSNIQPPIDSALTAFDENGTLSTYLIKDNKIWWYTNNGTNVLRAKHKTTGKVSDDVNVSPVTIVSGFDSEKAGNQAVVCDKSGEHIYFCFANAVIANLFLGNCTAPSARNLPEGRCTALARNSNSTYLIAGRKTIIQSKIGTVQADIEFEINEIFGCSTVKHLLFIIFVIGIVTLVIFNVALLVFTIYRKRKERLLELEKQNEESTVMDETKSTSQTKQRVDIDKESGSKRRRR</sequence>
<protein>
    <submittedName>
        <fullName evidence="5">Uncharacterized protein</fullName>
    </submittedName>
</protein>
<feature type="repeat" description="Hemopexin" evidence="1">
    <location>
        <begin position="26"/>
        <end position="72"/>
    </location>
</feature>
<gene>
    <name evidence="5" type="ORF">B4U80_13228</name>
</gene>
<dbReference type="InterPro" id="IPR036375">
    <property type="entry name" value="Hemopexin-like_dom_sf"/>
</dbReference>
<keyword evidence="3" id="KW-0812">Transmembrane</keyword>
<dbReference type="AlphaFoldDB" id="A0A443SA50"/>
<evidence type="ECO:0000256" key="1">
    <source>
        <dbReference type="PROSITE-ProRule" id="PRU01011"/>
    </source>
</evidence>
<accession>A0A443SA50</accession>
<feature type="signal peptide" evidence="4">
    <location>
        <begin position="1"/>
        <end position="18"/>
    </location>
</feature>
<dbReference type="Gene3D" id="2.110.10.10">
    <property type="entry name" value="Hemopexin-like domain"/>
    <property type="match status" value="1"/>
</dbReference>
<feature type="region of interest" description="Disordered" evidence="2">
    <location>
        <begin position="270"/>
        <end position="302"/>
    </location>
</feature>
<dbReference type="EMBL" id="NCKV01004918">
    <property type="protein sequence ID" value="RWS24402.1"/>
    <property type="molecule type" value="Genomic_DNA"/>
</dbReference>
<feature type="chain" id="PRO_5019460498" evidence="4">
    <location>
        <begin position="19"/>
        <end position="302"/>
    </location>
</feature>
<proteinExistence type="predicted"/>
<dbReference type="VEuPathDB" id="VectorBase:LDEU007638"/>
<feature type="transmembrane region" description="Helical" evidence="3">
    <location>
        <begin position="231"/>
        <end position="256"/>
    </location>
</feature>
<feature type="compositionally biased region" description="Basic and acidic residues" evidence="2">
    <location>
        <begin position="287"/>
        <end position="302"/>
    </location>
</feature>
<evidence type="ECO:0000256" key="4">
    <source>
        <dbReference type="SAM" id="SignalP"/>
    </source>
</evidence>
<evidence type="ECO:0000313" key="5">
    <source>
        <dbReference type="EMBL" id="RWS24402.1"/>
    </source>
</evidence>
<dbReference type="PROSITE" id="PS51642">
    <property type="entry name" value="HEMOPEXIN_2"/>
    <property type="match status" value="1"/>
</dbReference>
<evidence type="ECO:0000256" key="3">
    <source>
        <dbReference type="SAM" id="Phobius"/>
    </source>
</evidence>
<dbReference type="Proteomes" id="UP000288716">
    <property type="component" value="Unassembled WGS sequence"/>
</dbReference>